<reference evidence="2 3" key="1">
    <citation type="submission" date="2021-01" db="EMBL/GenBank/DDBJ databases">
        <title>Whole genome shotgun sequence of Actinoplanes durhamensis NBRC 14914.</title>
        <authorList>
            <person name="Komaki H."/>
            <person name="Tamura T."/>
        </authorList>
    </citation>
    <scope>NUCLEOTIDE SEQUENCE [LARGE SCALE GENOMIC DNA]</scope>
    <source>
        <strain evidence="2 3">NBRC 14914</strain>
    </source>
</reference>
<dbReference type="InterPro" id="IPR052179">
    <property type="entry name" value="DD-CPase-like"/>
</dbReference>
<feature type="domain" description="D-alanyl-D-alanine carboxypeptidase-like core" evidence="1">
    <location>
        <begin position="262"/>
        <end position="363"/>
    </location>
</feature>
<accession>A0ABQ3YZH7</accession>
<dbReference type="InterPro" id="IPR003709">
    <property type="entry name" value="VanY-like_core_dom"/>
</dbReference>
<evidence type="ECO:0000313" key="3">
    <source>
        <dbReference type="Proteomes" id="UP000637628"/>
    </source>
</evidence>
<comment type="caution">
    <text evidence="2">The sequence shown here is derived from an EMBL/GenBank/DDBJ whole genome shotgun (WGS) entry which is preliminary data.</text>
</comment>
<dbReference type="InterPro" id="IPR009045">
    <property type="entry name" value="Zn_M74/Hedgehog-like"/>
</dbReference>
<evidence type="ECO:0000259" key="1">
    <source>
        <dbReference type="Pfam" id="PF02557"/>
    </source>
</evidence>
<proteinExistence type="predicted"/>
<dbReference type="EMBL" id="BOML01000035">
    <property type="protein sequence ID" value="GIE02972.1"/>
    <property type="molecule type" value="Genomic_DNA"/>
</dbReference>
<gene>
    <name evidence="2" type="ORF">Adu01nite_43220</name>
</gene>
<protein>
    <recommendedName>
        <fullName evidence="1">D-alanyl-D-alanine carboxypeptidase-like core domain-containing protein</fullName>
    </recommendedName>
</protein>
<dbReference type="Gene3D" id="3.30.1380.10">
    <property type="match status" value="1"/>
</dbReference>
<evidence type="ECO:0000313" key="2">
    <source>
        <dbReference type="EMBL" id="GIE02972.1"/>
    </source>
</evidence>
<dbReference type="Pfam" id="PF02557">
    <property type="entry name" value="VanY"/>
    <property type="match status" value="1"/>
</dbReference>
<organism evidence="2 3">
    <name type="scientific">Paractinoplanes durhamensis</name>
    <dbReference type="NCBI Taxonomy" id="113563"/>
    <lineage>
        <taxon>Bacteria</taxon>
        <taxon>Bacillati</taxon>
        <taxon>Actinomycetota</taxon>
        <taxon>Actinomycetes</taxon>
        <taxon>Micromonosporales</taxon>
        <taxon>Micromonosporaceae</taxon>
        <taxon>Paractinoplanes</taxon>
    </lineage>
</organism>
<dbReference type="PANTHER" id="PTHR34385">
    <property type="entry name" value="D-ALANYL-D-ALANINE CARBOXYPEPTIDASE"/>
    <property type="match status" value="1"/>
</dbReference>
<sequence length="377" mass="38693">MQPARSAAGTWLHPAVASLFGVTTRPEHPKSARARRFTAALIIAAVGGTIASPAGPAEAVVPTVAQTWSTLMYRSLTADAQLATLRQTLTAAQATFATRVGEVSAAKATNGAAQARLTAATTADADARAQLAAAVQAATDAKKSLAKASKVKPRSAAAIAKATGVVNAAVKTVNTRKVQVERASGVRNEAATAARTATTGLTTAIAGWKAASVAISQTQVRIAGVGSAPVLAGQAAALSQTVVTQIRPAFTIADTAQVYGVTVHKNVAFAFRRMVDDAKADGIAISGGGFRTKQRQIELRTINGCPDVWTAPASSCRVPTAIPGRSLHEIGMAVDITSGGRTLTSKSPAFAWLKLHAAEYGFINLPAEAWHWSITGG</sequence>
<keyword evidence="3" id="KW-1185">Reference proteome</keyword>
<dbReference type="Proteomes" id="UP000637628">
    <property type="component" value="Unassembled WGS sequence"/>
</dbReference>
<dbReference type="SUPFAM" id="SSF55166">
    <property type="entry name" value="Hedgehog/DD-peptidase"/>
    <property type="match status" value="1"/>
</dbReference>
<name>A0ABQ3YZH7_9ACTN</name>
<dbReference type="PANTHER" id="PTHR34385:SF1">
    <property type="entry name" value="PEPTIDOGLYCAN L-ALANYL-D-GLUTAMATE ENDOPEPTIDASE CWLK"/>
    <property type="match status" value="1"/>
</dbReference>